<reference evidence="1" key="1">
    <citation type="submission" date="2022-10" db="EMBL/GenBank/DDBJ databases">
        <title>Chryseobacterium sp. nov., a novel bacterial species.</title>
        <authorList>
            <person name="Cao Y."/>
        </authorList>
    </citation>
    <scope>NUCLEOTIDE SEQUENCE</scope>
    <source>
        <strain evidence="1">KC 927</strain>
    </source>
</reference>
<proteinExistence type="predicted"/>
<dbReference type="SUPFAM" id="SSF53448">
    <property type="entry name" value="Nucleotide-diphospho-sugar transferases"/>
    <property type="match status" value="1"/>
</dbReference>
<evidence type="ECO:0000313" key="2">
    <source>
        <dbReference type="Proteomes" id="UP001070176"/>
    </source>
</evidence>
<dbReference type="InterPro" id="IPR029044">
    <property type="entry name" value="Nucleotide-diphossugar_trans"/>
</dbReference>
<accession>A0ABT3Y051</accession>
<gene>
    <name evidence="1" type="ORF">OEA66_03990</name>
</gene>
<evidence type="ECO:0008006" key="3">
    <source>
        <dbReference type="Google" id="ProtNLM"/>
    </source>
</evidence>
<dbReference type="EMBL" id="JAOVZV010000002">
    <property type="protein sequence ID" value="MCX8531515.1"/>
    <property type="molecule type" value="Genomic_DNA"/>
</dbReference>
<comment type="caution">
    <text evidence="1">The sequence shown here is derived from an EMBL/GenBank/DDBJ whole genome shotgun (WGS) entry which is preliminary data.</text>
</comment>
<keyword evidence="2" id="KW-1185">Reference proteome</keyword>
<evidence type="ECO:0000313" key="1">
    <source>
        <dbReference type="EMBL" id="MCX8531515.1"/>
    </source>
</evidence>
<protein>
    <recommendedName>
        <fullName evidence="3">Hemolytic protein HlpA-like protein</fullName>
    </recommendedName>
</protein>
<name>A0ABT3Y051_9FLAO</name>
<dbReference type="Gene3D" id="3.90.550.10">
    <property type="entry name" value="Spore Coat Polysaccharide Biosynthesis Protein SpsA, Chain A"/>
    <property type="match status" value="1"/>
</dbReference>
<organism evidence="1 2">
    <name type="scientific">Chryseobacterium luquanense</name>
    <dbReference type="NCBI Taxonomy" id="2983766"/>
    <lineage>
        <taxon>Bacteria</taxon>
        <taxon>Pseudomonadati</taxon>
        <taxon>Bacteroidota</taxon>
        <taxon>Flavobacteriia</taxon>
        <taxon>Flavobacteriales</taxon>
        <taxon>Weeksellaceae</taxon>
        <taxon>Chryseobacterium group</taxon>
        <taxon>Chryseobacterium</taxon>
    </lineage>
</organism>
<sequence length="330" mass="39155">MEAFDIPIVIFFFKRTEKTVQIVREIAKVKPQKIYLISDGARNEEEAKIVNECRHLVEKEIFWDCEIIKNYAETNQGVYNRIAEGSLWVFSQEDLAIFLEDDNLPEISFFPFCKELLEKYKHDSRVLWICGTNYLKQYHPLDGASYVFTQHMLPCGWASWADKFTKFYDGKLELWKNNDVKKKIDFSYSDKKLMRQDMISWDMESERIEKSLKPISWDYQMSFSIRAHGLYGIVPKYNQIRNIGVDAFSTHGGSSLSFEMTKRFCELETKKMKFPLVHPKVILCDPEFETRTGKIILYPLKVRLRRDFSILIKKIFRLDKSFELKKIFSK</sequence>
<dbReference type="RefSeq" id="WP_267280164.1">
    <property type="nucleotide sequence ID" value="NZ_JAOVZV010000002.1"/>
</dbReference>
<dbReference type="Proteomes" id="UP001070176">
    <property type="component" value="Unassembled WGS sequence"/>
</dbReference>